<proteinExistence type="predicted"/>
<protein>
    <submittedName>
        <fullName evidence="3">Zinc finger, CCHC-type containing protein</fullName>
    </submittedName>
</protein>
<evidence type="ECO:0000313" key="3">
    <source>
        <dbReference type="EMBL" id="GJS58185.1"/>
    </source>
</evidence>
<reference evidence="3" key="2">
    <citation type="submission" date="2022-01" db="EMBL/GenBank/DDBJ databases">
        <authorList>
            <person name="Yamashiro T."/>
            <person name="Shiraishi A."/>
            <person name="Satake H."/>
            <person name="Nakayama K."/>
        </authorList>
    </citation>
    <scope>NUCLEOTIDE SEQUENCE</scope>
</reference>
<evidence type="ECO:0000313" key="4">
    <source>
        <dbReference type="Proteomes" id="UP001151760"/>
    </source>
</evidence>
<feature type="domain" description="Reverse transcriptase Ty1/copia-type" evidence="2">
    <location>
        <begin position="303"/>
        <end position="387"/>
    </location>
</feature>
<reference evidence="3" key="1">
    <citation type="journal article" date="2022" name="Int. J. Mol. Sci.">
        <title>Draft Genome of Tanacetum Coccineum: Genomic Comparison of Closely Related Tanacetum-Family Plants.</title>
        <authorList>
            <person name="Yamashiro T."/>
            <person name="Shiraishi A."/>
            <person name="Nakayama K."/>
            <person name="Satake H."/>
        </authorList>
    </citation>
    <scope>NUCLEOTIDE SEQUENCE</scope>
</reference>
<keyword evidence="4" id="KW-1185">Reference proteome</keyword>
<feature type="compositionally biased region" description="Acidic residues" evidence="1">
    <location>
        <begin position="117"/>
        <end position="139"/>
    </location>
</feature>
<feature type="region of interest" description="Disordered" evidence="1">
    <location>
        <begin position="178"/>
        <end position="198"/>
    </location>
</feature>
<accession>A0ABQ4WZ88</accession>
<dbReference type="InterPro" id="IPR013103">
    <property type="entry name" value="RVT_2"/>
</dbReference>
<evidence type="ECO:0000256" key="1">
    <source>
        <dbReference type="SAM" id="MobiDB-lite"/>
    </source>
</evidence>
<dbReference type="Pfam" id="PF07727">
    <property type="entry name" value="RVT_2"/>
    <property type="match status" value="1"/>
</dbReference>
<dbReference type="EMBL" id="BQNB010009061">
    <property type="protein sequence ID" value="GJS58185.1"/>
    <property type="molecule type" value="Genomic_DNA"/>
</dbReference>
<sequence length="420" mass="46618">MLRPQALGSNTPSGVPYTKEEINAQAQKGKQRGRLPGIGRVLLGRATDVLILPPPPPPQCTHNSADVENLKKKNKYLTKQVNLMMKLFKSDDKFSQMLTHYESTPEFGNASGSGWCGDDEMADDEDGGEDEDVEEDEDIARESRPGNYPWRAFPFNLSRATCRPGLVSLATSRPGRRGFVAGDSAQSARPGGRVGPVRINGSQSGQFSGELSGQETTLPYAFNAMTLQDPSTSNWNMDTFSVGDGYSIPITNSGHSILSTPHRPLHLNNDFLTRRVILRYDSTGDLYPVTKSSSISHAFLTSHSKLSSVDVDEAFRPVVKLCTIRTIFSLAISRYWHVHQLDVKNAFLHGDFSETIYMHQLPGFWDFAYPDYVCFISNWSSYGLEYAIEILEVAAILVVCNSSGLLLDNKSKWVMMIDQF</sequence>
<feature type="region of interest" description="Disordered" evidence="1">
    <location>
        <begin position="1"/>
        <end position="33"/>
    </location>
</feature>
<name>A0ABQ4WZ88_9ASTR</name>
<dbReference type="Proteomes" id="UP001151760">
    <property type="component" value="Unassembled WGS sequence"/>
</dbReference>
<gene>
    <name evidence="3" type="ORF">Tco_0652969</name>
</gene>
<feature type="region of interest" description="Disordered" evidence="1">
    <location>
        <begin position="105"/>
        <end position="145"/>
    </location>
</feature>
<comment type="caution">
    <text evidence="3">The sequence shown here is derived from an EMBL/GenBank/DDBJ whole genome shotgun (WGS) entry which is preliminary data.</text>
</comment>
<evidence type="ECO:0000259" key="2">
    <source>
        <dbReference type="Pfam" id="PF07727"/>
    </source>
</evidence>
<organism evidence="3 4">
    <name type="scientific">Tanacetum coccineum</name>
    <dbReference type="NCBI Taxonomy" id="301880"/>
    <lineage>
        <taxon>Eukaryota</taxon>
        <taxon>Viridiplantae</taxon>
        <taxon>Streptophyta</taxon>
        <taxon>Embryophyta</taxon>
        <taxon>Tracheophyta</taxon>
        <taxon>Spermatophyta</taxon>
        <taxon>Magnoliopsida</taxon>
        <taxon>eudicotyledons</taxon>
        <taxon>Gunneridae</taxon>
        <taxon>Pentapetalae</taxon>
        <taxon>asterids</taxon>
        <taxon>campanulids</taxon>
        <taxon>Asterales</taxon>
        <taxon>Asteraceae</taxon>
        <taxon>Asteroideae</taxon>
        <taxon>Anthemideae</taxon>
        <taxon>Anthemidinae</taxon>
        <taxon>Tanacetum</taxon>
    </lineage>
</organism>